<dbReference type="SUPFAM" id="SSF52467">
    <property type="entry name" value="DHS-like NAD/FAD-binding domain"/>
    <property type="match status" value="1"/>
</dbReference>
<dbReference type="SUPFAM" id="SSF52518">
    <property type="entry name" value="Thiamin diphosphate-binding fold (THDP-binding)"/>
    <property type="match status" value="2"/>
</dbReference>
<reference evidence="17" key="1">
    <citation type="journal article" date="2020" name="Stud. Mycol.">
        <title>101 Dothideomycetes genomes: A test case for predicting lifestyles and emergence of pathogens.</title>
        <authorList>
            <person name="Haridas S."/>
            <person name="Albert R."/>
            <person name="Binder M."/>
            <person name="Bloem J."/>
            <person name="LaButti K."/>
            <person name="Salamov A."/>
            <person name="Andreopoulos B."/>
            <person name="Baker S."/>
            <person name="Barry K."/>
            <person name="Bills G."/>
            <person name="Bluhm B."/>
            <person name="Cannon C."/>
            <person name="Castanera R."/>
            <person name="Culley D."/>
            <person name="Daum C."/>
            <person name="Ezra D."/>
            <person name="Gonzalez J."/>
            <person name="Henrissat B."/>
            <person name="Kuo A."/>
            <person name="Liang C."/>
            <person name="Lipzen A."/>
            <person name="Lutzoni F."/>
            <person name="Magnuson J."/>
            <person name="Mondo S."/>
            <person name="Nolan M."/>
            <person name="Ohm R."/>
            <person name="Pangilinan J."/>
            <person name="Park H.-J."/>
            <person name="Ramirez L."/>
            <person name="Alfaro M."/>
            <person name="Sun H."/>
            <person name="Tritt A."/>
            <person name="Yoshinaga Y."/>
            <person name="Zwiers L.-H."/>
            <person name="Turgeon B."/>
            <person name="Goodwin S."/>
            <person name="Spatafora J."/>
            <person name="Crous P."/>
            <person name="Grigoriev I."/>
        </authorList>
    </citation>
    <scope>NUCLEOTIDE SEQUENCE [LARGE SCALE GENOMIC DNA]</scope>
    <source>
        <strain evidence="17">CBS 304.66</strain>
    </source>
</reference>
<dbReference type="InterPro" id="IPR011766">
    <property type="entry name" value="TPP_enzyme_TPP-bd"/>
</dbReference>
<dbReference type="Proteomes" id="UP000800093">
    <property type="component" value="Unassembled WGS sequence"/>
</dbReference>
<comment type="cofactor">
    <cofactor evidence="2">
        <name>thiamine diphosphate</name>
        <dbReference type="ChEBI" id="CHEBI:58937"/>
    </cofactor>
</comment>
<evidence type="ECO:0000256" key="1">
    <source>
        <dbReference type="ARBA" id="ARBA00001041"/>
    </source>
</evidence>
<comment type="catalytic activity">
    <reaction evidence="1">
        <text>a 2-oxocarboxylate + H(+) = an aldehyde + CO2</text>
        <dbReference type="Rhea" id="RHEA:11628"/>
        <dbReference type="ChEBI" id="CHEBI:15378"/>
        <dbReference type="ChEBI" id="CHEBI:16526"/>
        <dbReference type="ChEBI" id="CHEBI:17478"/>
        <dbReference type="ChEBI" id="CHEBI:35179"/>
        <dbReference type="EC" id="4.1.1.1"/>
    </reaction>
</comment>
<dbReference type="CDD" id="cd07038">
    <property type="entry name" value="TPP_PYR_PDC_IPDC_like"/>
    <property type="match status" value="1"/>
</dbReference>
<evidence type="ECO:0000256" key="11">
    <source>
        <dbReference type="PIRSR" id="PIRSR036565-2"/>
    </source>
</evidence>
<dbReference type="GO" id="GO:0000287">
    <property type="term" value="F:magnesium ion binding"/>
    <property type="evidence" value="ECO:0007669"/>
    <property type="project" value="InterPro"/>
</dbReference>
<evidence type="ECO:0000256" key="12">
    <source>
        <dbReference type="RuleBase" id="RU362132"/>
    </source>
</evidence>
<keyword evidence="10" id="KW-0456">Lyase</keyword>
<evidence type="ECO:0000256" key="3">
    <source>
        <dbReference type="ARBA" id="ARBA00007812"/>
    </source>
</evidence>
<keyword evidence="7" id="KW-0210">Decarboxylase</keyword>
<evidence type="ECO:0000256" key="4">
    <source>
        <dbReference type="ARBA" id="ARBA00013202"/>
    </source>
</evidence>
<keyword evidence="9 12" id="KW-0786">Thiamine pyrophosphate</keyword>
<dbReference type="EMBL" id="ML986651">
    <property type="protein sequence ID" value="KAF2261724.1"/>
    <property type="molecule type" value="Genomic_DNA"/>
</dbReference>
<feature type="binding site" evidence="11">
    <location>
        <position position="472"/>
    </location>
    <ligand>
        <name>Mg(2+)</name>
        <dbReference type="ChEBI" id="CHEBI:18420"/>
    </ligand>
</feature>
<dbReference type="InterPro" id="IPR012000">
    <property type="entry name" value="Thiamin_PyroP_enz_cen_dom"/>
</dbReference>
<comment type="caution">
    <text evidence="16">The sequence shown here is derived from an EMBL/GenBank/DDBJ whole genome shotgun (WGS) entry which is preliminary data.</text>
</comment>
<evidence type="ECO:0000259" key="15">
    <source>
        <dbReference type="Pfam" id="PF02776"/>
    </source>
</evidence>
<evidence type="ECO:0000256" key="10">
    <source>
        <dbReference type="ARBA" id="ARBA00023239"/>
    </source>
</evidence>
<dbReference type="GO" id="GO:0004737">
    <property type="term" value="F:pyruvate decarboxylase activity"/>
    <property type="evidence" value="ECO:0007669"/>
    <property type="project" value="UniProtKB-EC"/>
</dbReference>
<dbReference type="InterPro" id="IPR012001">
    <property type="entry name" value="Thiamin_PyroP_enz_TPP-bd_dom"/>
</dbReference>
<protein>
    <recommendedName>
        <fullName evidence="5">Pyruvate decarboxylase</fullName>
        <ecNumber evidence="4">4.1.1.1</ecNumber>
    </recommendedName>
</protein>
<evidence type="ECO:0000256" key="8">
    <source>
        <dbReference type="ARBA" id="ARBA00022842"/>
    </source>
</evidence>
<dbReference type="Gene3D" id="3.40.50.970">
    <property type="match status" value="2"/>
</dbReference>
<dbReference type="InterPro" id="IPR047214">
    <property type="entry name" value="TPP_PDC_IPDC"/>
</dbReference>
<keyword evidence="17" id="KW-1185">Reference proteome</keyword>
<dbReference type="PANTHER" id="PTHR43452">
    <property type="entry name" value="PYRUVATE DECARBOXYLASE"/>
    <property type="match status" value="1"/>
</dbReference>
<dbReference type="InterPro" id="IPR029061">
    <property type="entry name" value="THDP-binding"/>
</dbReference>
<dbReference type="CDD" id="cd02005">
    <property type="entry name" value="TPP_PDC_IPDC"/>
    <property type="match status" value="1"/>
</dbReference>
<accession>A0A9P4K930</accession>
<dbReference type="PIRSF" id="PIRSF036565">
    <property type="entry name" value="Pyruvt_ip_decrb"/>
    <property type="match status" value="1"/>
</dbReference>
<feature type="domain" description="Thiamine pyrophosphate enzyme TPP-binding" evidence="14">
    <location>
        <begin position="404"/>
        <end position="484"/>
    </location>
</feature>
<dbReference type="InterPro" id="IPR029035">
    <property type="entry name" value="DHS-like_NAD/FAD-binding_dom"/>
</dbReference>
<dbReference type="FunFam" id="3.40.50.970:FF:000019">
    <property type="entry name" value="Pyruvate decarboxylase isozyme"/>
    <property type="match status" value="1"/>
</dbReference>
<dbReference type="InterPro" id="IPR012110">
    <property type="entry name" value="PDC/IPDC-like"/>
</dbReference>
<evidence type="ECO:0000256" key="7">
    <source>
        <dbReference type="ARBA" id="ARBA00022793"/>
    </source>
</evidence>
<evidence type="ECO:0000256" key="9">
    <source>
        <dbReference type="ARBA" id="ARBA00023052"/>
    </source>
</evidence>
<dbReference type="Pfam" id="PF02776">
    <property type="entry name" value="TPP_enzyme_N"/>
    <property type="match status" value="1"/>
</dbReference>
<keyword evidence="8 11" id="KW-0460">Magnesium</keyword>
<dbReference type="GO" id="GO:0000949">
    <property type="term" value="P:aromatic amino acid family catabolic process to alcohol via Ehrlich pathway"/>
    <property type="evidence" value="ECO:0007669"/>
    <property type="project" value="TreeGrafter"/>
</dbReference>
<keyword evidence="6 11" id="KW-0479">Metal-binding</keyword>
<dbReference type="Pfam" id="PF02775">
    <property type="entry name" value="TPP_enzyme_C"/>
    <property type="match status" value="1"/>
</dbReference>
<evidence type="ECO:0000256" key="6">
    <source>
        <dbReference type="ARBA" id="ARBA00022723"/>
    </source>
</evidence>
<evidence type="ECO:0000259" key="14">
    <source>
        <dbReference type="Pfam" id="PF02775"/>
    </source>
</evidence>
<proteinExistence type="inferred from homology"/>
<dbReference type="PANTHER" id="PTHR43452:SF30">
    <property type="entry name" value="PYRUVATE DECARBOXYLASE ISOZYME 1-RELATED"/>
    <property type="match status" value="1"/>
</dbReference>
<organism evidence="16 17">
    <name type="scientific">Lojkania enalia</name>
    <dbReference type="NCBI Taxonomy" id="147567"/>
    <lineage>
        <taxon>Eukaryota</taxon>
        <taxon>Fungi</taxon>
        <taxon>Dikarya</taxon>
        <taxon>Ascomycota</taxon>
        <taxon>Pezizomycotina</taxon>
        <taxon>Dothideomycetes</taxon>
        <taxon>Pleosporomycetidae</taxon>
        <taxon>Pleosporales</taxon>
        <taxon>Pleosporales incertae sedis</taxon>
        <taxon>Lojkania</taxon>
    </lineage>
</organism>
<dbReference type="GO" id="GO:0005829">
    <property type="term" value="C:cytosol"/>
    <property type="evidence" value="ECO:0007669"/>
    <property type="project" value="TreeGrafter"/>
</dbReference>
<comment type="cofactor">
    <cofactor evidence="11">
        <name>Mg(2+)</name>
        <dbReference type="ChEBI" id="CHEBI:18420"/>
    </cofactor>
    <text evidence="11">Binds 1 Mg(2+) per subunit.</text>
</comment>
<feature type="domain" description="Thiamine pyrophosphate enzyme N-terminal TPP-binding" evidence="15">
    <location>
        <begin position="24"/>
        <end position="119"/>
    </location>
</feature>
<dbReference type="Pfam" id="PF00205">
    <property type="entry name" value="TPP_enzyme_M"/>
    <property type="match status" value="1"/>
</dbReference>
<dbReference type="InterPro" id="IPR047213">
    <property type="entry name" value="TPP_PYR_PDC_IPDC-like"/>
</dbReference>
<keyword evidence="16" id="KW-0670">Pyruvate</keyword>
<evidence type="ECO:0000256" key="2">
    <source>
        <dbReference type="ARBA" id="ARBA00001964"/>
    </source>
</evidence>
<dbReference type="Gene3D" id="3.40.50.1220">
    <property type="entry name" value="TPP-binding domain"/>
    <property type="match status" value="1"/>
</dbReference>
<comment type="similarity">
    <text evidence="3 12">Belongs to the TPP enzyme family.</text>
</comment>
<gene>
    <name evidence="16" type="ORF">CC78DRAFT_521374</name>
</gene>
<feature type="binding site" evidence="11">
    <location>
        <position position="474"/>
    </location>
    <ligand>
        <name>Mg(2+)</name>
        <dbReference type="ChEBI" id="CHEBI:18420"/>
    </ligand>
</feature>
<evidence type="ECO:0000313" key="17">
    <source>
        <dbReference type="Proteomes" id="UP000800093"/>
    </source>
</evidence>
<dbReference type="OrthoDB" id="308383at2759"/>
<dbReference type="FunFam" id="3.40.50.970:FF:000024">
    <property type="entry name" value="Pyruvate decarboxylase isozyme"/>
    <property type="match status" value="1"/>
</dbReference>
<evidence type="ECO:0000259" key="13">
    <source>
        <dbReference type="Pfam" id="PF00205"/>
    </source>
</evidence>
<dbReference type="GO" id="GO:0005634">
    <property type="term" value="C:nucleus"/>
    <property type="evidence" value="ECO:0007669"/>
    <property type="project" value="TreeGrafter"/>
</dbReference>
<dbReference type="AlphaFoldDB" id="A0A9P4K930"/>
<sequence length="592" mass="65411">MPKVTLGRYMWERFSIQSFLLMKGVPGDFNLQFLDAIFEVKGLKWVGNQNELNAAYAADGYARIKEVPGCLVTTHGVGELSALNGVAGAMSERVKMIHVVGQTTRAMQDNRMMIHHSIGDKPDHQQYNKASKGLRCAAAELWDVETAPAEIDRVLRECFLQSGPVYIFLPLDLSSEEVSADLLKRPIDLAPQINGPAQEKAISAIQEALAASKHPSVLVDALAHRFDAVPETRDLVSKMKVPFFSTNMGKGLVDETEETYVGLWNGEIGTPGVKETAQLSDLIVCVGYLPADTNSGGFSRKFDENKAIHINPFDVMVKGLVYPNIHIKSLLAALVEALPSNPKHSILKLELPPPRIPKDAEARHTTQSWLWPRFSQFLRPGDILIGETGTTVFGICDNPFPKNIRFQAQIYYGSIGWATPATLGAELARQELNGSQGRTILVTGDGSLAMTIQEVGTMIKAGLKPIIFVINNDGYTVERMIWGAQQAYNDIVPTSYSYLLPLFKHPSPSTSFHRAQSKAELEKILDLPQVKDPQNLQLVEVVVDKLDTAWRLGSQLAVRGEKQREYLTREGFVDTYGDWGLVDGGDVDVKWN</sequence>
<dbReference type="GO" id="GO:0030976">
    <property type="term" value="F:thiamine pyrophosphate binding"/>
    <property type="evidence" value="ECO:0007669"/>
    <property type="project" value="InterPro"/>
</dbReference>
<dbReference type="EC" id="4.1.1.1" evidence="4"/>
<name>A0A9P4K930_9PLEO</name>
<feature type="domain" description="Thiamine pyrophosphate enzyme central" evidence="13">
    <location>
        <begin position="202"/>
        <end position="338"/>
    </location>
</feature>
<evidence type="ECO:0000313" key="16">
    <source>
        <dbReference type="EMBL" id="KAF2261724.1"/>
    </source>
</evidence>
<feature type="binding site" evidence="11">
    <location>
        <position position="445"/>
    </location>
    <ligand>
        <name>Mg(2+)</name>
        <dbReference type="ChEBI" id="CHEBI:18420"/>
    </ligand>
</feature>
<evidence type="ECO:0000256" key="5">
    <source>
        <dbReference type="ARBA" id="ARBA00014422"/>
    </source>
</evidence>